<evidence type="ECO:0000256" key="6">
    <source>
        <dbReference type="ARBA" id="ARBA00023163"/>
    </source>
</evidence>
<accession>A0A3Q1B090</accession>
<name>A0A3Q1B090_AMPOC</name>
<dbReference type="PANTHER" id="PTHR46805">
    <property type="entry name" value="FORKHEAD BOX PROTEIN J1"/>
    <property type="match status" value="1"/>
</dbReference>
<dbReference type="STRING" id="80972.ENSAOCP00000007175"/>
<dbReference type="GO" id="GO:0000978">
    <property type="term" value="F:RNA polymerase II cis-regulatory region sequence-specific DNA binding"/>
    <property type="evidence" value="ECO:0007669"/>
    <property type="project" value="TreeGrafter"/>
</dbReference>
<comment type="similarity">
    <text evidence="8">Belongs to the FOXJ1 family.</text>
</comment>
<dbReference type="GO" id="GO:0001947">
    <property type="term" value="P:heart looping"/>
    <property type="evidence" value="ECO:0007669"/>
    <property type="project" value="Ensembl"/>
</dbReference>
<dbReference type="GO" id="GO:0044458">
    <property type="term" value="P:motile cilium assembly"/>
    <property type="evidence" value="ECO:0007669"/>
    <property type="project" value="Ensembl"/>
</dbReference>
<dbReference type="InterPro" id="IPR030456">
    <property type="entry name" value="TF_fork_head_CS_2"/>
</dbReference>
<dbReference type="InterPro" id="IPR047512">
    <property type="entry name" value="FH_FOXJ1"/>
</dbReference>
<comment type="subcellular location">
    <subcellularLocation>
        <location evidence="1 9">Nucleus</location>
    </subcellularLocation>
</comment>
<sequence>MSNTESSWICPESLLSAAAASFSLSPPYEPLLDAPRTPPAALVAQRLDAPLSPWRGEAGTDCNRCTQRISSSKDTPEKIPLNFKCQFKDAFLSLHCAHKARMPVLTSPDIANKFKEKWLTVYPEDQGSGSESAPLDDSLTSLHWLQNFSILSAETERPNGAGPGCPSSQQHLFLKRLGFPRAGTDSPSSPPAGDTAATGMPLYLGSPVTSGSDSTAAPPRFPSCAHPTSGYAQIPIQASPPVEVDYKTNPKVKPPYSYASLICMAMQASKQPKVTLSTIYNWITENFCYYRHAEPSWQNSIRHNLSLNKCFKKVPRQKDEPGKGGFWQIDPQYADMFVNGIFKRRRMSANHYSNSSSGTNRQSKLLQGYHSTQNGCPYQGLGGKRKHPSSKNSNNKAMRATESPLLATEANKADILRGDFDLASVFDDVLGGNCSTFEDLDINSALSSLGCELEVSMQGRQHSAGLGRWCGGGDIMGQSQHMNHHQSYGYLDLGAASMECSVNMGELHVPQQHPQQQQLDQDQLLHGHHQLQHFDEASTLFPEQPEELVLQPWEEIKEEAQAIPLTLDQGFGLCEGFFTEMQPWERVESYM</sequence>
<evidence type="ECO:0000256" key="7">
    <source>
        <dbReference type="ARBA" id="ARBA00023242"/>
    </source>
</evidence>
<evidence type="ECO:0000313" key="12">
    <source>
        <dbReference type="Ensembl" id="ENSAOCP00000007175.2"/>
    </source>
</evidence>
<dbReference type="GeneTree" id="ENSGT00940000164514"/>
<dbReference type="GO" id="GO:0060088">
    <property type="term" value="P:auditory receptor cell stereocilium organization"/>
    <property type="evidence" value="ECO:0007669"/>
    <property type="project" value="Ensembl"/>
</dbReference>
<evidence type="ECO:0000256" key="2">
    <source>
        <dbReference type="ARBA" id="ARBA00022794"/>
    </source>
</evidence>
<evidence type="ECO:0000313" key="13">
    <source>
        <dbReference type="Proteomes" id="UP001501940"/>
    </source>
</evidence>
<dbReference type="RefSeq" id="XP_023146841.3">
    <property type="nucleotide sequence ID" value="XM_023291073.3"/>
</dbReference>
<dbReference type="GO" id="GO:0005634">
    <property type="term" value="C:nucleus"/>
    <property type="evidence" value="ECO:0007669"/>
    <property type="project" value="UniProtKB-SubCell"/>
</dbReference>
<dbReference type="PRINTS" id="PR00053">
    <property type="entry name" value="FORKHEAD"/>
</dbReference>
<dbReference type="AlphaFoldDB" id="A0A3Q1B090"/>
<evidence type="ECO:0000256" key="5">
    <source>
        <dbReference type="ARBA" id="ARBA00023159"/>
    </source>
</evidence>
<evidence type="ECO:0000256" key="9">
    <source>
        <dbReference type="PROSITE-ProRule" id="PRU00089"/>
    </source>
</evidence>
<dbReference type="Proteomes" id="UP001501940">
    <property type="component" value="Chromosome 18"/>
</dbReference>
<keyword evidence="2" id="KW-0970">Cilium biogenesis/degradation</keyword>
<feature type="domain" description="Fork-head" evidence="11">
    <location>
        <begin position="253"/>
        <end position="347"/>
    </location>
</feature>
<dbReference type="InterPro" id="IPR018122">
    <property type="entry name" value="TF_fork_head_CS_1"/>
</dbReference>
<keyword evidence="4 9" id="KW-0238">DNA-binding</keyword>
<dbReference type="Ensembl" id="ENSAOCT00000003313.2">
    <property type="protein sequence ID" value="ENSAOCP00000007175.2"/>
    <property type="gene ID" value="ENSAOCG00000010884.2"/>
</dbReference>
<dbReference type="FunFam" id="1.10.10.10:FF:000030">
    <property type="entry name" value="Forkhead box protein K2"/>
    <property type="match status" value="1"/>
</dbReference>
<keyword evidence="3" id="KW-0805">Transcription regulation</keyword>
<dbReference type="InterPro" id="IPR036388">
    <property type="entry name" value="WH-like_DNA-bd_sf"/>
</dbReference>
<evidence type="ECO:0000256" key="3">
    <source>
        <dbReference type="ARBA" id="ARBA00023015"/>
    </source>
</evidence>
<evidence type="ECO:0000259" key="11">
    <source>
        <dbReference type="PROSITE" id="PS50039"/>
    </source>
</evidence>
<dbReference type="InterPro" id="IPR001766">
    <property type="entry name" value="Fork_head_dom"/>
</dbReference>
<reference evidence="12" key="2">
    <citation type="submission" date="2025-08" db="UniProtKB">
        <authorList>
            <consortium name="Ensembl"/>
        </authorList>
    </citation>
    <scope>IDENTIFICATION</scope>
</reference>
<proteinExistence type="inferred from homology"/>
<reference evidence="12" key="3">
    <citation type="submission" date="2025-09" db="UniProtKB">
        <authorList>
            <consortium name="Ensembl"/>
        </authorList>
    </citation>
    <scope>IDENTIFICATION</scope>
</reference>
<reference evidence="12 13" key="1">
    <citation type="submission" date="2022-01" db="EMBL/GenBank/DDBJ databases">
        <title>A chromosome-scale genome assembly of the false clownfish, Amphiprion ocellaris.</title>
        <authorList>
            <person name="Ryu T."/>
        </authorList>
    </citation>
    <scope>NUCLEOTIDE SEQUENCE [LARGE SCALE GENOMIC DNA]</scope>
</reference>
<dbReference type="Gene3D" id="1.10.10.10">
    <property type="entry name" value="Winged helix-like DNA-binding domain superfamily/Winged helix DNA-binding domain"/>
    <property type="match status" value="1"/>
</dbReference>
<feature type="region of interest" description="Disordered" evidence="10">
    <location>
        <begin position="379"/>
        <end position="402"/>
    </location>
</feature>
<dbReference type="GeneID" id="111582411"/>
<dbReference type="KEGG" id="aoce:111582411"/>
<dbReference type="PROSITE" id="PS00658">
    <property type="entry name" value="FORK_HEAD_2"/>
    <property type="match status" value="1"/>
</dbReference>
<dbReference type="InterPro" id="IPR036390">
    <property type="entry name" value="WH_DNA-bd_sf"/>
</dbReference>
<keyword evidence="13" id="KW-1185">Reference proteome</keyword>
<keyword evidence="5" id="KW-0010">Activator</keyword>
<dbReference type="OMA" id="HQSYGYM"/>
<dbReference type="Pfam" id="PF00250">
    <property type="entry name" value="Forkhead"/>
    <property type="match status" value="1"/>
</dbReference>
<protein>
    <recommendedName>
        <fullName evidence="11">Fork-head domain-containing protein</fullName>
    </recommendedName>
</protein>
<keyword evidence="7 9" id="KW-0539">Nucleus</keyword>
<evidence type="ECO:0000256" key="4">
    <source>
        <dbReference type="ARBA" id="ARBA00023125"/>
    </source>
</evidence>
<feature type="region of interest" description="Disordered" evidence="10">
    <location>
        <begin position="179"/>
        <end position="199"/>
    </location>
</feature>
<dbReference type="CDD" id="cd20023">
    <property type="entry name" value="FH_FOXJ1"/>
    <property type="match status" value="1"/>
</dbReference>
<evidence type="ECO:0000256" key="1">
    <source>
        <dbReference type="ARBA" id="ARBA00004123"/>
    </source>
</evidence>
<feature type="DNA-binding region" description="Fork-head" evidence="9">
    <location>
        <begin position="253"/>
        <end position="347"/>
    </location>
</feature>
<dbReference type="GO" id="GO:0000981">
    <property type="term" value="F:DNA-binding transcription factor activity, RNA polymerase II-specific"/>
    <property type="evidence" value="ECO:0007669"/>
    <property type="project" value="TreeGrafter"/>
</dbReference>
<dbReference type="PROSITE" id="PS50039">
    <property type="entry name" value="FORK_HEAD_3"/>
    <property type="match status" value="1"/>
</dbReference>
<dbReference type="SMART" id="SM00339">
    <property type="entry name" value="FH"/>
    <property type="match status" value="1"/>
</dbReference>
<keyword evidence="6" id="KW-0804">Transcription</keyword>
<dbReference type="CTD" id="494105"/>
<dbReference type="PANTHER" id="PTHR46805:SF3">
    <property type="entry name" value="FORKHEAD BOX PROTEIN J1-B"/>
    <property type="match status" value="1"/>
</dbReference>
<evidence type="ECO:0000256" key="10">
    <source>
        <dbReference type="SAM" id="MobiDB-lite"/>
    </source>
</evidence>
<organism evidence="12 13">
    <name type="scientific">Amphiprion ocellaris</name>
    <name type="common">Clown anemonefish</name>
    <dbReference type="NCBI Taxonomy" id="80972"/>
    <lineage>
        <taxon>Eukaryota</taxon>
        <taxon>Metazoa</taxon>
        <taxon>Chordata</taxon>
        <taxon>Craniata</taxon>
        <taxon>Vertebrata</taxon>
        <taxon>Euteleostomi</taxon>
        <taxon>Actinopterygii</taxon>
        <taxon>Neopterygii</taxon>
        <taxon>Teleostei</taxon>
        <taxon>Neoteleostei</taxon>
        <taxon>Acanthomorphata</taxon>
        <taxon>Ovalentaria</taxon>
        <taxon>Pomacentridae</taxon>
        <taxon>Amphiprion</taxon>
    </lineage>
</organism>
<dbReference type="InterPro" id="IPR047513">
    <property type="entry name" value="FOXJ1"/>
</dbReference>
<dbReference type="PROSITE" id="PS00657">
    <property type="entry name" value="FORK_HEAD_1"/>
    <property type="match status" value="1"/>
</dbReference>
<dbReference type="SUPFAM" id="SSF46785">
    <property type="entry name" value="Winged helix' DNA-binding domain"/>
    <property type="match status" value="1"/>
</dbReference>
<evidence type="ECO:0000256" key="8">
    <source>
        <dbReference type="ARBA" id="ARBA00034770"/>
    </source>
</evidence>
<dbReference type="GO" id="GO:0003146">
    <property type="term" value="P:heart jogging"/>
    <property type="evidence" value="ECO:0007669"/>
    <property type="project" value="Ensembl"/>
</dbReference>